<protein>
    <submittedName>
        <fullName evidence="1">Uncharacterized protein</fullName>
    </submittedName>
</protein>
<proteinExistence type="predicted"/>
<reference evidence="1 2" key="1">
    <citation type="submission" date="2014-06" db="EMBL/GenBank/DDBJ databases">
        <title>Evolutionary Origins and Diversification of the Mycorrhizal Mutualists.</title>
        <authorList>
            <consortium name="DOE Joint Genome Institute"/>
            <consortium name="Mycorrhizal Genomics Consortium"/>
            <person name="Kohler A."/>
            <person name="Kuo A."/>
            <person name="Nagy L.G."/>
            <person name="Floudas D."/>
            <person name="Copeland A."/>
            <person name="Barry K.W."/>
            <person name="Cichocki N."/>
            <person name="Veneault-Fourrey C."/>
            <person name="LaButti K."/>
            <person name="Lindquist E.A."/>
            <person name="Lipzen A."/>
            <person name="Lundell T."/>
            <person name="Morin E."/>
            <person name="Murat C."/>
            <person name="Riley R."/>
            <person name="Ohm R."/>
            <person name="Sun H."/>
            <person name="Tunlid A."/>
            <person name="Henrissat B."/>
            <person name="Grigoriev I.V."/>
            <person name="Hibbett D.S."/>
            <person name="Martin F."/>
        </authorList>
    </citation>
    <scope>NUCLEOTIDE SEQUENCE [LARGE SCALE GENOMIC DNA]</scope>
    <source>
        <strain evidence="1 2">SS14</strain>
    </source>
</reference>
<accession>A0A0C9TPI8</accession>
<organism evidence="1 2">
    <name type="scientific">Sphaerobolus stellatus (strain SS14)</name>
    <dbReference type="NCBI Taxonomy" id="990650"/>
    <lineage>
        <taxon>Eukaryota</taxon>
        <taxon>Fungi</taxon>
        <taxon>Dikarya</taxon>
        <taxon>Basidiomycota</taxon>
        <taxon>Agaricomycotina</taxon>
        <taxon>Agaricomycetes</taxon>
        <taxon>Phallomycetidae</taxon>
        <taxon>Geastrales</taxon>
        <taxon>Sphaerobolaceae</taxon>
        <taxon>Sphaerobolus</taxon>
    </lineage>
</organism>
<sequence length="153" mass="17107">MSSFLGASRRCFLDILFAAESTDFCCTNLNFNPLSEVYSIRERAIFAPLATDTRPSSCCSHITLQNPQAMLCLSVYSCDGEPYTDHLYKNGLYTSSLSNILLPSAISVDAKKYIVELDLAVVIRPARYVTFFCSTDILTLRLLLYKISTSLPY</sequence>
<gene>
    <name evidence="1" type="ORF">M422DRAFT_39425</name>
</gene>
<dbReference type="Proteomes" id="UP000054279">
    <property type="component" value="Unassembled WGS sequence"/>
</dbReference>
<dbReference type="EMBL" id="KN837577">
    <property type="protein sequence ID" value="KIJ23849.1"/>
    <property type="molecule type" value="Genomic_DNA"/>
</dbReference>
<evidence type="ECO:0000313" key="2">
    <source>
        <dbReference type="Proteomes" id="UP000054279"/>
    </source>
</evidence>
<keyword evidence="2" id="KW-1185">Reference proteome</keyword>
<name>A0A0C9TPI8_SPHS4</name>
<dbReference type="AlphaFoldDB" id="A0A0C9TPI8"/>
<evidence type="ECO:0000313" key="1">
    <source>
        <dbReference type="EMBL" id="KIJ23849.1"/>
    </source>
</evidence>
<dbReference type="HOGENOM" id="CLU_1714473_0_0_1"/>